<dbReference type="EMBL" id="CP039543">
    <property type="protein sequence ID" value="QJT10211.1"/>
    <property type="molecule type" value="Genomic_DNA"/>
</dbReference>
<name>A0ABX6NJ31_9BACT</name>
<evidence type="ECO:0000313" key="2">
    <source>
        <dbReference type="Proteomes" id="UP000503251"/>
    </source>
</evidence>
<evidence type="ECO:0000313" key="1">
    <source>
        <dbReference type="EMBL" id="QJT10211.1"/>
    </source>
</evidence>
<gene>
    <name evidence="1" type="ORF">E8L03_15295</name>
</gene>
<sequence length="84" mass="9139">MQGAVLNDLAEHLGVSLGHTSKLCNSETVPTAIRAKLETYEAPTGEHIPDFLLPDGVDRKRGPEKGWLDELRAKAAQAERFISA</sequence>
<dbReference type="Proteomes" id="UP000503251">
    <property type="component" value="Chromosome"/>
</dbReference>
<accession>A0ABX6NJ31</accession>
<proteinExistence type="predicted"/>
<reference evidence="1 2" key="1">
    <citation type="submission" date="2019-04" db="EMBL/GenBank/DDBJ databases">
        <title>Isolation and culture of sulfate reducing bacteria from the cold seep of the South China Sea.</title>
        <authorList>
            <person name="Sun C."/>
            <person name="Liu R."/>
        </authorList>
    </citation>
    <scope>NUCLEOTIDE SEQUENCE [LARGE SCALE GENOMIC DNA]</scope>
    <source>
        <strain evidence="1 2">CS1</strain>
    </source>
</reference>
<protein>
    <submittedName>
        <fullName evidence="1">Uncharacterized protein</fullName>
    </submittedName>
</protein>
<keyword evidence="2" id="KW-1185">Reference proteome</keyword>
<dbReference type="RefSeq" id="WP_171267806.1">
    <property type="nucleotide sequence ID" value="NZ_CP039543.1"/>
</dbReference>
<organism evidence="1 2">
    <name type="scientific">Oceanidesulfovibrio marinus</name>
    <dbReference type="NCBI Taxonomy" id="370038"/>
    <lineage>
        <taxon>Bacteria</taxon>
        <taxon>Pseudomonadati</taxon>
        <taxon>Thermodesulfobacteriota</taxon>
        <taxon>Desulfovibrionia</taxon>
        <taxon>Desulfovibrionales</taxon>
        <taxon>Desulfovibrionaceae</taxon>
        <taxon>Oceanidesulfovibrio</taxon>
    </lineage>
</organism>